<dbReference type="Proteomes" id="UP001176521">
    <property type="component" value="Unassembled WGS sequence"/>
</dbReference>
<keyword evidence="6" id="KW-0472">Membrane</keyword>
<evidence type="ECO:0000256" key="3">
    <source>
        <dbReference type="ARBA" id="ARBA00022677"/>
    </source>
</evidence>
<dbReference type="SUPFAM" id="SSF53474">
    <property type="entry name" value="alpha/beta-Hydrolases"/>
    <property type="match status" value="1"/>
</dbReference>
<protein>
    <recommendedName>
        <fullName evidence="9">Lipid droplet-associated hydrolase</fullName>
    </recommendedName>
</protein>
<evidence type="ECO:0000256" key="6">
    <source>
        <dbReference type="SAM" id="Phobius"/>
    </source>
</evidence>
<evidence type="ECO:0000256" key="1">
    <source>
        <dbReference type="ARBA" id="ARBA00004502"/>
    </source>
</evidence>
<name>A0AAN6JIT6_9BASI</name>
<sequence length="543" mass="59081">MASTASLFSRTAPLHTSFDGAQTLWYPALRTSLRPKIVLMFICGNPGLASFYTKFLTTIHRHPKLKGRIEIIALSHRGHALVTPAAVDGTTEQESADEARHGIRTSLYDQVRHKVDALDSVRKVYPRAHATAKADGENGSTRSPKDVKIVLVGHSIGAYIALEMLRARRRDVDGVHLLFPTLSHIARTPNAQSLRLLLHPLTATLVLPLPLLLLSLLPAILLIPLIRLFTMQPPSAAQSTAELLITRGAVINALAMARDEMRIVQALRPEIKDAVHSFIRRPASEGGPGHIHAYWAKGETDGWTPSWIRQEVEDELRLQRVTLPAERDDAVRANATDRNGTIAAPSAPLQTPPPTLRSRSSSMHLGSPRRRMSSMLLLHGGVSHAIEPSLSPSATPFDQEPQTPPVSSMRLRQLSSAIAKRNFDGSITLERAVLDSDEESDKASTVAGMSQSGSVLGTLGVDEKAIVFQDPEELSSSEEPDATATTSSAQKRKDKTGNHTEKVRAGRLTSTICELGAPHAFCLNFGGEMGGIVANWLHQDYFS</sequence>
<dbReference type="GO" id="GO:0005811">
    <property type="term" value="C:lipid droplet"/>
    <property type="evidence" value="ECO:0007669"/>
    <property type="project" value="UniProtKB-SubCell"/>
</dbReference>
<dbReference type="AlphaFoldDB" id="A0AAN6JIT6"/>
<accession>A0AAN6JIT6</accession>
<evidence type="ECO:0000256" key="4">
    <source>
        <dbReference type="ARBA" id="ARBA00022801"/>
    </source>
</evidence>
<feature type="transmembrane region" description="Helical" evidence="6">
    <location>
        <begin position="37"/>
        <end position="56"/>
    </location>
</feature>
<organism evidence="7 8">
    <name type="scientific">Tilletia horrida</name>
    <dbReference type="NCBI Taxonomy" id="155126"/>
    <lineage>
        <taxon>Eukaryota</taxon>
        <taxon>Fungi</taxon>
        <taxon>Dikarya</taxon>
        <taxon>Basidiomycota</taxon>
        <taxon>Ustilaginomycotina</taxon>
        <taxon>Exobasidiomycetes</taxon>
        <taxon>Tilletiales</taxon>
        <taxon>Tilletiaceae</taxon>
        <taxon>Tilletia</taxon>
    </lineage>
</organism>
<dbReference type="Pfam" id="PF10230">
    <property type="entry name" value="LIDHydrolase"/>
    <property type="match status" value="1"/>
</dbReference>
<feature type="region of interest" description="Disordered" evidence="5">
    <location>
        <begin position="471"/>
        <end position="503"/>
    </location>
</feature>
<reference evidence="7" key="1">
    <citation type="journal article" date="2023" name="PhytoFront">
        <title>Draft Genome Resources of Seven Strains of Tilletia horrida, Causal Agent of Kernel Smut of Rice.</title>
        <authorList>
            <person name="Khanal S."/>
            <person name="Antony Babu S."/>
            <person name="Zhou X.G."/>
        </authorList>
    </citation>
    <scope>NUCLEOTIDE SEQUENCE</scope>
    <source>
        <strain evidence="7">TX3</strain>
    </source>
</reference>
<feature type="transmembrane region" description="Helical" evidence="6">
    <location>
        <begin position="205"/>
        <end position="226"/>
    </location>
</feature>
<keyword evidence="8" id="KW-1185">Reference proteome</keyword>
<dbReference type="GO" id="GO:0016298">
    <property type="term" value="F:lipase activity"/>
    <property type="evidence" value="ECO:0007669"/>
    <property type="project" value="InterPro"/>
</dbReference>
<evidence type="ECO:0008006" key="9">
    <source>
        <dbReference type="Google" id="ProtNLM"/>
    </source>
</evidence>
<evidence type="ECO:0000313" key="7">
    <source>
        <dbReference type="EMBL" id="KAK0524988.1"/>
    </source>
</evidence>
<feature type="region of interest" description="Disordered" evidence="5">
    <location>
        <begin position="336"/>
        <end position="367"/>
    </location>
</feature>
<feature type="region of interest" description="Disordered" evidence="5">
    <location>
        <begin position="435"/>
        <end position="454"/>
    </location>
</feature>
<dbReference type="EMBL" id="JAPDMQ010000422">
    <property type="protein sequence ID" value="KAK0524988.1"/>
    <property type="molecule type" value="Genomic_DNA"/>
</dbReference>
<evidence type="ECO:0000313" key="8">
    <source>
        <dbReference type="Proteomes" id="UP001176521"/>
    </source>
</evidence>
<evidence type="ECO:0000256" key="5">
    <source>
        <dbReference type="SAM" id="MobiDB-lite"/>
    </source>
</evidence>
<keyword evidence="6" id="KW-1133">Transmembrane helix</keyword>
<keyword evidence="4" id="KW-0378">Hydrolase</keyword>
<dbReference type="InterPro" id="IPR019363">
    <property type="entry name" value="LDAH"/>
</dbReference>
<gene>
    <name evidence="7" type="ORF">OC842_005653</name>
</gene>
<feature type="compositionally biased region" description="Acidic residues" evidence="5">
    <location>
        <begin position="471"/>
        <end position="481"/>
    </location>
</feature>
<comment type="caution">
    <text evidence="7">The sequence shown here is derived from an EMBL/GenBank/DDBJ whole genome shotgun (WGS) entry which is preliminary data.</text>
</comment>
<evidence type="ECO:0000256" key="2">
    <source>
        <dbReference type="ARBA" id="ARBA00008300"/>
    </source>
</evidence>
<dbReference type="PANTHER" id="PTHR13390">
    <property type="entry name" value="LIPASE"/>
    <property type="match status" value="1"/>
</dbReference>
<comment type="similarity">
    <text evidence="2">Belongs to the AB hydrolase superfamily. LDAH family.</text>
</comment>
<feature type="region of interest" description="Disordered" evidence="5">
    <location>
        <begin position="386"/>
        <end position="406"/>
    </location>
</feature>
<keyword evidence="3" id="KW-0551">Lipid droplet</keyword>
<dbReference type="GO" id="GO:0019915">
    <property type="term" value="P:lipid storage"/>
    <property type="evidence" value="ECO:0007669"/>
    <property type="project" value="InterPro"/>
</dbReference>
<dbReference type="PANTHER" id="PTHR13390:SF0">
    <property type="entry name" value="LIPID DROPLET-ASSOCIATED HYDROLASE"/>
    <property type="match status" value="1"/>
</dbReference>
<keyword evidence="6" id="KW-0812">Transmembrane</keyword>
<comment type="subcellular location">
    <subcellularLocation>
        <location evidence="1">Lipid droplet</location>
    </subcellularLocation>
</comment>
<dbReference type="InterPro" id="IPR029058">
    <property type="entry name" value="AB_hydrolase_fold"/>
</dbReference>
<dbReference type="Gene3D" id="3.40.50.1820">
    <property type="entry name" value="alpha/beta hydrolase"/>
    <property type="match status" value="1"/>
</dbReference>
<proteinExistence type="inferred from homology"/>